<dbReference type="PANTHER" id="PTHR43685">
    <property type="entry name" value="GLYCOSYLTRANSFERASE"/>
    <property type="match status" value="1"/>
</dbReference>
<feature type="domain" description="Glycosyltransferase 2-like" evidence="1">
    <location>
        <begin position="4"/>
        <end position="145"/>
    </location>
</feature>
<dbReference type="Gene3D" id="3.90.550.10">
    <property type="entry name" value="Spore Coat Polysaccharide Biosynthesis Protein SpsA, Chain A"/>
    <property type="match status" value="1"/>
</dbReference>
<evidence type="ECO:0000313" key="2">
    <source>
        <dbReference type="EMBL" id="MDN3608476.1"/>
    </source>
</evidence>
<accession>A0ABT8BNN0</accession>
<reference evidence="3" key="1">
    <citation type="journal article" date="2019" name="Int. J. Syst. Evol. Microbiol.">
        <title>The Global Catalogue of Microorganisms (GCM) 10K type strain sequencing project: providing services to taxonomists for standard genome sequencing and annotation.</title>
        <authorList>
            <consortium name="The Broad Institute Genomics Platform"/>
            <consortium name="The Broad Institute Genome Sequencing Center for Infectious Disease"/>
            <person name="Wu L."/>
            <person name="Ma J."/>
        </authorList>
    </citation>
    <scope>NUCLEOTIDE SEQUENCE [LARGE SCALE GENOMIC DNA]</scope>
    <source>
        <strain evidence="3">CECT 7398</strain>
    </source>
</reference>
<keyword evidence="3" id="KW-1185">Reference proteome</keyword>
<dbReference type="PANTHER" id="PTHR43685:SF11">
    <property type="entry name" value="GLYCOSYLTRANSFERASE TAGX-RELATED"/>
    <property type="match status" value="1"/>
</dbReference>
<dbReference type="SUPFAM" id="SSF53448">
    <property type="entry name" value="Nucleotide-diphospho-sugar transferases"/>
    <property type="match status" value="1"/>
</dbReference>
<keyword evidence="2" id="KW-0808">Transferase</keyword>
<evidence type="ECO:0000259" key="1">
    <source>
        <dbReference type="Pfam" id="PF00535"/>
    </source>
</evidence>
<dbReference type="CDD" id="cd00761">
    <property type="entry name" value="Glyco_tranf_GTA_type"/>
    <property type="match status" value="1"/>
</dbReference>
<dbReference type="EMBL" id="JAUFQC010000001">
    <property type="protein sequence ID" value="MDN3608476.1"/>
    <property type="molecule type" value="Genomic_DNA"/>
</dbReference>
<dbReference type="Pfam" id="PF00535">
    <property type="entry name" value="Glycos_transf_2"/>
    <property type="match status" value="1"/>
</dbReference>
<protein>
    <submittedName>
        <fullName evidence="2">Glycosyltransferase family A protein</fullName>
        <ecNumber evidence="2">2.4.-.-</ecNumber>
    </submittedName>
</protein>
<organism evidence="2 3">
    <name type="scientific">Vibrio ostreicida</name>
    <dbReference type="NCBI Taxonomy" id="526588"/>
    <lineage>
        <taxon>Bacteria</taxon>
        <taxon>Pseudomonadati</taxon>
        <taxon>Pseudomonadota</taxon>
        <taxon>Gammaproteobacteria</taxon>
        <taxon>Vibrionales</taxon>
        <taxon>Vibrionaceae</taxon>
        <taxon>Vibrio</taxon>
    </lineage>
</organism>
<name>A0ABT8BNN0_9VIBR</name>
<sequence>MVLSIVIPMYNAESTIVSALDSILRQSYQGIFEVIVVNDGSSDGSREVVKQYTKNLSGNVPEIHLIDQPNSGVSAARNRGIKVAKGDWVALLDSDDEWLPDKLEEQLNVVRNNKKIRFIGCNRNGEVYPYFGKKNQSTFELTAHQILMKWYPQTSTVLMSKELLNECLFDENRSHGEDGDLWLRVLMSDSIFVLNQNLVHTGGGKRHFGQSGLSANLSKMFYGEIRNLNDALRRNQINLLSYIFFLPYMTLKYVRRIIITKFSSGR</sequence>
<keyword evidence="2" id="KW-0328">Glycosyltransferase</keyword>
<dbReference type="InterPro" id="IPR050834">
    <property type="entry name" value="Glycosyltransf_2"/>
</dbReference>
<dbReference type="EC" id="2.4.-.-" evidence="2"/>
<dbReference type="GO" id="GO:0016757">
    <property type="term" value="F:glycosyltransferase activity"/>
    <property type="evidence" value="ECO:0007669"/>
    <property type="project" value="UniProtKB-KW"/>
</dbReference>
<proteinExistence type="predicted"/>
<dbReference type="Proteomes" id="UP001238540">
    <property type="component" value="Unassembled WGS sequence"/>
</dbReference>
<gene>
    <name evidence="2" type="ORF">QWZ16_01625</name>
</gene>
<evidence type="ECO:0000313" key="3">
    <source>
        <dbReference type="Proteomes" id="UP001238540"/>
    </source>
</evidence>
<dbReference type="InterPro" id="IPR001173">
    <property type="entry name" value="Glyco_trans_2-like"/>
</dbReference>
<comment type="caution">
    <text evidence="2">The sequence shown here is derived from an EMBL/GenBank/DDBJ whole genome shotgun (WGS) entry which is preliminary data.</text>
</comment>
<dbReference type="RefSeq" id="WP_170883247.1">
    <property type="nucleotide sequence ID" value="NZ_JABEYA020000016.1"/>
</dbReference>
<dbReference type="InterPro" id="IPR029044">
    <property type="entry name" value="Nucleotide-diphossugar_trans"/>
</dbReference>